<dbReference type="PROSITE" id="PS51829">
    <property type="entry name" value="P_HOMO_B"/>
    <property type="match status" value="1"/>
</dbReference>
<dbReference type="PROSITE" id="PS50093">
    <property type="entry name" value="PKD"/>
    <property type="match status" value="1"/>
</dbReference>
<dbReference type="InterPro" id="IPR007280">
    <property type="entry name" value="Peptidase_C_arc/bac"/>
</dbReference>
<keyword evidence="10" id="KW-0862">Zinc</keyword>
<evidence type="ECO:0000256" key="12">
    <source>
        <dbReference type="SAM" id="SignalP"/>
    </source>
</evidence>
<evidence type="ECO:0000256" key="5">
    <source>
        <dbReference type="ARBA" id="ARBA00022670"/>
    </source>
</evidence>
<dbReference type="EMBL" id="RIBS01000004">
    <property type="protein sequence ID" value="RNF83797.1"/>
    <property type="molecule type" value="Genomic_DNA"/>
</dbReference>
<dbReference type="GO" id="GO:0008235">
    <property type="term" value="F:metalloexopeptidase activity"/>
    <property type="evidence" value="ECO:0007669"/>
    <property type="project" value="InterPro"/>
</dbReference>
<proteinExistence type="predicted"/>
<feature type="chain" id="PRO_5018187501" evidence="12">
    <location>
        <begin position="26"/>
        <end position="735"/>
    </location>
</feature>
<evidence type="ECO:0000256" key="10">
    <source>
        <dbReference type="ARBA" id="ARBA00022833"/>
    </source>
</evidence>
<dbReference type="SUPFAM" id="SSF49299">
    <property type="entry name" value="PKD domain"/>
    <property type="match status" value="1"/>
</dbReference>
<dbReference type="Pfam" id="PF04389">
    <property type="entry name" value="Peptidase_M28"/>
    <property type="match status" value="1"/>
</dbReference>
<dbReference type="FunFam" id="2.60.120.260:FF:000149">
    <property type="entry name" value="Leupeptin-inactivating enzyme 1"/>
    <property type="match status" value="1"/>
</dbReference>
<keyword evidence="5" id="KW-0645">Protease</keyword>
<keyword evidence="6" id="KW-0479">Metal-binding</keyword>
<gene>
    <name evidence="15" type="ORF">EER27_10565</name>
</gene>
<dbReference type="Gene3D" id="2.60.120.380">
    <property type="match status" value="1"/>
</dbReference>
<sequence length="735" mass="76227">MLNAIKTCLLASMVCSVLYAGTSLAQSRPVVAPPVSAVVDPHAPVYVVTSRATWQGQLQTIAPDATSRRDSLGRELVVSRIRNHQVSDLARHVHENEKRCGGFFAFDSQAAADRFIRDDRSAQALARASLVAYTIDNGATVNPWLGAVDANRIKSTITHLSSYTNRYFSAPTGKTSAEWIKSNWDSITAGRSDISSELFACSNCSTQPSVILTIQGAELPSEIVVLGAHLDSINGSGGGSSTQVAPGADDDASGIATLTEVLQVAVANGWRPKRTVKFMGYAAEEVGLRGSNAIAQSFASASRNVVGVLQLDMTNYQTGGTEMRIVSDYSNAEMKTFLANLFDTYLAPLGIQRGTYTCGYGCSDHASWTSAGYPAAIMFEGGDSGGGYNPNIHTTGDTLANMGNTAAPSAHFAKLGLAFLGELGKTAGTGGNTPPVANFSSTVSGLTATFTDSSSDSDGTIASRSWNFGDGTTSTATNPSKTYTAAGTYTVSLTVTDDDGATNTKTQSVSVGTVGNVLTKGVPVTGLSAAAGASLNYTMVVPTGASNLTFTMSGGTGDADMYVKFGSAPTDTVYDCRPYTGGNAETCTFAAPQAGTYHVRLKGYSAFSGVSLVGDYGTGGGGTQTYSNATDYAIGDNATVDSPITVSGRTGNAPSNASVTVAIVHTYQGDLKVDLVAPDGSLYNLHNRTGGSADNINKTVTLNLSTEALNGTWKLRVNDNAGGDTGKIDSWTITF</sequence>
<dbReference type="SUPFAM" id="SSF49785">
    <property type="entry name" value="Galactose-binding domain-like"/>
    <property type="match status" value="1"/>
</dbReference>
<dbReference type="InterPro" id="IPR002884">
    <property type="entry name" value="P_dom"/>
</dbReference>
<protein>
    <submittedName>
        <fullName evidence="15">M20/M25/M40 family metallo-hydrolase</fullName>
    </submittedName>
</protein>
<dbReference type="RefSeq" id="WP_123088054.1">
    <property type="nucleotide sequence ID" value="NZ_RIBS01000004.1"/>
</dbReference>
<evidence type="ECO:0000256" key="8">
    <source>
        <dbReference type="ARBA" id="ARBA00022801"/>
    </source>
</evidence>
<dbReference type="PANTHER" id="PTHR12147:SF56">
    <property type="entry name" value="AMINOPEPTIDASE YDR415C-RELATED"/>
    <property type="match status" value="1"/>
</dbReference>
<dbReference type="InterPro" id="IPR000601">
    <property type="entry name" value="PKD_dom"/>
</dbReference>
<keyword evidence="4" id="KW-0964">Secreted</keyword>
<comment type="cofactor">
    <cofactor evidence="1">
        <name>Ca(2+)</name>
        <dbReference type="ChEBI" id="CHEBI:29108"/>
    </cofactor>
</comment>
<dbReference type="InterPro" id="IPR007484">
    <property type="entry name" value="Peptidase_M28"/>
</dbReference>
<dbReference type="Gene3D" id="3.40.630.10">
    <property type="entry name" value="Zn peptidases"/>
    <property type="match status" value="1"/>
</dbReference>
<dbReference type="Pfam" id="PF04151">
    <property type="entry name" value="PPC"/>
    <property type="match status" value="1"/>
</dbReference>
<evidence type="ECO:0000313" key="16">
    <source>
        <dbReference type="Proteomes" id="UP000267049"/>
    </source>
</evidence>
<dbReference type="Gene3D" id="2.60.120.260">
    <property type="entry name" value="Galactose-binding domain-like"/>
    <property type="match status" value="1"/>
</dbReference>
<keyword evidence="3" id="KW-0031">Aminopeptidase</keyword>
<dbReference type="PANTHER" id="PTHR12147">
    <property type="entry name" value="METALLOPEPTIDASE M28 FAMILY MEMBER"/>
    <property type="match status" value="1"/>
</dbReference>
<evidence type="ECO:0000256" key="11">
    <source>
        <dbReference type="ARBA" id="ARBA00023145"/>
    </source>
</evidence>
<evidence type="ECO:0000256" key="2">
    <source>
        <dbReference type="ARBA" id="ARBA00004613"/>
    </source>
</evidence>
<evidence type="ECO:0000259" key="14">
    <source>
        <dbReference type="PROSITE" id="PS51829"/>
    </source>
</evidence>
<evidence type="ECO:0000256" key="1">
    <source>
        <dbReference type="ARBA" id="ARBA00001913"/>
    </source>
</evidence>
<keyword evidence="7 12" id="KW-0732">Signal</keyword>
<keyword evidence="11" id="KW-0865">Zymogen</keyword>
<dbReference type="SMART" id="SM00089">
    <property type="entry name" value="PKD"/>
    <property type="match status" value="1"/>
</dbReference>
<name>A0A3M8SR59_9GAMM</name>
<dbReference type="GO" id="GO:0046872">
    <property type="term" value="F:metal ion binding"/>
    <property type="evidence" value="ECO:0007669"/>
    <property type="project" value="UniProtKB-KW"/>
</dbReference>
<dbReference type="GO" id="GO:0004177">
    <property type="term" value="F:aminopeptidase activity"/>
    <property type="evidence" value="ECO:0007669"/>
    <property type="project" value="UniProtKB-KW"/>
</dbReference>
<dbReference type="Pfam" id="PF18911">
    <property type="entry name" value="PKD_4"/>
    <property type="match status" value="1"/>
</dbReference>
<dbReference type="Proteomes" id="UP000267049">
    <property type="component" value="Unassembled WGS sequence"/>
</dbReference>
<accession>A0A3M8SR59</accession>
<evidence type="ECO:0000313" key="15">
    <source>
        <dbReference type="EMBL" id="RNF83797.1"/>
    </source>
</evidence>
<dbReference type="AlphaFoldDB" id="A0A3M8SR59"/>
<dbReference type="SUPFAM" id="SSF53187">
    <property type="entry name" value="Zn-dependent exopeptidases"/>
    <property type="match status" value="1"/>
</dbReference>
<dbReference type="GO" id="GO:0005576">
    <property type="term" value="C:extracellular region"/>
    <property type="evidence" value="ECO:0007669"/>
    <property type="project" value="UniProtKB-SubCell"/>
</dbReference>
<feature type="domain" description="PKD" evidence="13">
    <location>
        <begin position="431"/>
        <end position="511"/>
    </location>
</feature>
<dbReference type="InterPro" id="IPR013783">
    <property type="entry name" value="Ig-like_fold"/>
</dbReference>
<evidence type="ECO:0000256" key="6">
    <source>
        <dbReference type="ARBA" id="ARBA00022723"/>
    </source>
</evidence>
<dbReference type="GO" id="GO:0004252">
    <property type="term" value="F:serine-type endopeptidase activity"/>
    <property type="evidence" value="ECO:0007669"/>
    <property type="project" value="InterPro"/>
</dbReference>
<comment type="caution">
    <text evidence="15">The sequence shown here is derived from an EMBL/GenBank/DDBJ whole genome shotgun (WGS) entry which is preliminary data.</text>
</comment>
<dbReference type="GO" id="GO:0006508">
    <property type="term" value="P:proteolysis"/>
    <property type="evidence" value="ECO:0007669"/>
    <property type="project" value="UniProtKB-KW"/>
</dbReference>
<organism evidence="15 16">
    <name type="scientific">Montanilutibacter psychrotolerans</name>
    <dbReference type="NCBI Taxonomy" id="1327343"/>
    <lineage>
        <taxon>Bacteria</taxon>
        <taxon>Pseudomonadati</taxon>
        <taxon>Pseudomonadota</taxon>
        <taxon>Gammaproteobacteria</taxon>
        <taxon>Lysobacterales</taxon>
        <taxon>Lysobacteraceae</taxon>
        <taxon>Montanilutibacter</taxon>
    </lineage>
</organism>
<feature type="signal peptide" evidence="12">
    <location>
        <begin position="1"/>
        <end position="25"/>
    </location>
</feature>
<reference evidence="15 16" key="1">
    <citation type="submission" date="2018-11" db="EMBL/GenBank/DDBJ databases">
        <title>Lysobacter cryohumiis sp. nov., isolated from soil in the Tianshan Mountains, Xinjiang, China.</title>
        <authorList>
            <person name="Luo Y."/>
            <person name="Sheng H."/>
        </authorList>
    </citation>
    <scope>NUCLEOTIDE SEQUENCE [LARGE SCALE GENOMIC DNA]</scope>
    <source>
        <strain evidence="15 16">ZS60</strain>
    </source>
</reference>
<keyword evidence="9" id="KW-0720">Serine protease</keyword>
<dbReference type="OrthoDB" id="9789219at2"/>
<dbReference type="InterPro" id="IPR008979">
    <property type="entry name" value="Galactose-bd-like_sf"/>
</dbReference>
<feature type="domain" description="P/Homo B" evidence="14">
    <location>
        <begin position="621"/>
        <end position="735"/>
    </location>
</feature>
<dbReference type="CDD" id="cd00146">
    <property type="entry name" value="PKD"/>
    <property type="match status" value="1"/>
</dbReference>
<evidence type="ECO:0000256" key="7">
    <source>
        <dbReference type="ARBA" id="ARBA00022729"/>
    </source>
</evidence>
<dbReference type="FunFam" id="2.60.120.380:FF:000013">
    <property type="entry name" value="Alkaline serine protease"/>
    <property type="match status" value="1"/>
</dbReference>
<evidence type="ECO:0000256" key="9">
    <source>
        <dbReference type="ARBA" id="ARBA00022825"/>
    </source>
</evidence>
<dbReference type="InterPro" id="IPR035986">
    <property type="entry name" value="PKD_dom_sf"/>
</dbReference>
<comment type="subcellular location">
    <subcellularLocation>
        <location evidence="2">Secreted</location>
    </subcellularLocation>
</comment>
<evidence type="ECO:0000259" key="13">
    <source>
        <dbReference type="PROSITE" id="PS50093"/>
    </source>
</evidence>
<evidence type="ECO:0000256" key="4">
    <source>
        <dbReference type="ARBA" id="ARBA00022525"/>
    </source>
</evidence>
<dbReference type="Pfam" id="PF01483">
    <property type="entry name" value="P_proprotein"/>
    <property type="match status" value="1"/>
</dbReference>
<keyword evidence="8 15" id="KW-0378">Hydrolase</keyword>
<dbReference type="InterPro" id="IPR022409">
    <property type="entry name" value="PKD/Chitinase_dom"/>
</dbReference>
<dbReference type="Gene3D" id="2.60.40.10">
    <property type="entry name" value="Immunoglobulins"/>
    <property type="match status" value="1"/>
</dbReference>
<evidence type="ECO:0000256" key="3">
    <source>
        <dbReference type="ARBA" id="ARBA00022438"/>
    </source>
</evidence>
<keyword evidence="16" id="KW-1185">Reference proteome</keyword>
<dbReference type="InterPro" id="IPR045175">
    <property type="entry name" value="M28_fam"/>
</dbReference>